<feature type="region of interest" description="Disordered" evidence="1">
    <location>
        <begin position="1"/>
        <end position="24"/>
    </location>
</feature>
<sequence>MLWNVAGTSSTSATVRLDQPLRSSKEPVGTSVAERLYLVTRSSKSQWVLLQQGGSFWLQDLLRSQWASRKRGISFVPQRKKLRQEKSGDLRGPSSPIHQLRH</sequence>
<feature type="compositionally biased region" description="Polar residues" evidence="1">
    <location>
        <begin position="1"/>
        <end position="14"/>
    </location>
</feature>
<name>A0A4Y2KYV9_ARAVE</name>
<feature type="region of interest" description="Disordered" evidence="1">
    <location>
        <begin position="77"/>
        <end position="102"/>
    </location>
</feature>
<comment type="caution">
    <text evidence="2">The sequence shown here is derived from an EMBL/GenBank/DDBJ whole genome shotgun (WGS) entry which is preliminary data.</text>
</comment>
<organism evidence="2 4">
    <name type="scientific">Araneus ventricosus</name>
    <name type="common">Orbweaver spider</name>
    <name type="synonym">Epeira ventricosa</name>
    <dbReference type="NCBI Taxonomy" id="182803"/>
    <lineage>
        <taxon>Eukaryota</taxon>
        <taxon>Metazoa</taxon>
        <taxon>Ecdysozoa</taxon>
        <taxon>Arthropoda</taxon>
        <taxon>Chelicerata</taxon>
        <taxon>Arachnida</taxon>
        <taxon>Araneae</taxon>
        <taxon>Araneomorphae</taxon>
        <taxon>Entelegynae</taxon>
        <taxon>Araneoidea</taxon>
        <taxon>Araneidae</taxon>
        <taxon>Araneus</taxon>
    </lineage>
</organism>
<proteinExistence type="predicted"/>
<dbReference type="EMBL" id="BGPR01197005">
    <property type="protein sequence ID" value="GBN07498.1"/>
    <property type="molecule type" value="Genomic_DNA"/>
</dbReference>
<evidence type="ECO:0000256" key="1">
    <source>
        <dbReference type="SAM" id="MobiDB-lite"/>
    </source>
</evidence>
<dbReference type="EMBL" id="BGPR01197008">
    <property type="protein sequence ID" value="GBN07508.1"/>
    <property type="molecule type" value="Genomic_DNA"/>
</dbReference>
<gene>
    <name evidence="2" type="ORF">AVEN_39734_1</name>
    <name evidence="3" type="ORF">AVEN_48006_1</name>
</gene>
<evidence type="ECO:0000313" key="3">
    <source>
        <dbReference type="EMBL" id="GBN07508.1"/>
    </source>
</evidence>
<dbReference type="AlphaFoldDB" id="A0A4Y2KYV9"/>
<protein>
    <submittedName>
        <fullName evidence="2">Uncharacterized protein</fullName>
    </submittedName>
</protein>
<accession>A0A4Y2KYV9</accession>
<evidence type="ECO:0000313" key="2">
    <source>
        <dbReference type="EMBL" id="GBN07498.1"/>
    </source>
</evidence>
<evidence type="ECO:0000313" key="4">
    <source>
        <dbReference type="Proteomes" id="UP000499080"/>
    </source>
</evidence>
<reference evidence="2 4" key="1">
    <citation type="journal article" date="2019" name="Sci. Rep.">
        <title>Orb-weaving spider Araneus ventricosus genome elucidates the spidroin gene catalogue.</title>
        <authorList>
            <person name="Kono N."/>
            <person name="Nakamura H."/>
            <person name="Ohtoshi R."/>
            <person name="Moran D.A.P."/>
            <person name="Shinohara A."/>
            <person name="Yoshida Y."/>
            <person name="Fujiwara M."/>
            <person name="Mori M."/>
            <person name="Tomita M."/>
            <person name="Arakawa K."/>
        </authorList>
    </citation>
    <scope>NUCLEOTIDE SEQUENCE [LARGE SCALE GENOMIC DNA]</scope>
</reference>
<keyword evidence="4" id="KW-1185">Reference proteome</keyword>
<dbReference type="Proteomes" id="UP000499080">
    <property type="component" value="Unassembled WGS sequence"/>
</dbReference>